<evidence type="ECO:0000256" key="1">
    <source>
        <dbReference type="ARBA" id="ARBA00023270"/>
    </source>
</evidence>
<evidence type="ECO:0000313" key="3">
    <source>
        <dbReference type="EMBL" id="PIS42050.1"/>
    </source>
</evidence>
<dbReference type="InterPro" id="IPR013785">
    <property type="entry name" value="Aldolase_TIM"/>
</dbReference>
<gene>
    <name evidence="3" type="ORF">COT24_05510</name>
</gene>
<keyword evidence="1" id="KW-0704">Schiff base</keyword>
<sequence length="315" mass="35892">MDIGASTHTPLSGASDIRKRYMTYCSAKMRYNKKFKMKNSLSVIKTDILNCFGFNQTHKLSIDQAHNLLVIARNPWINLYYDKKLPDQIKNIGDYAIGHAELKYADFQKRYGKKFQILLTTDRAKSVETAVKMADRGVSLFDKNVKIKLEVLTKDYRHPINDFVIEAAQILRSSEKKYCIWPIINYNEKDIVTLANIGVEVIRVMRGPFGCNGTIKEVPDLNHLGKIGIDLKIPIILEGGIGNDKQVYEALITPGIKAILINSCLFKPLDDETTVDPIYMMKTIRHAADLASRNKRYHPYNLNCCSISKQIEDLM</sequence>
<dbReference type="Proteomes" id="UP000231542">
    <property type="component" value="Unassembled WGS sequence"/>
</dbReference>
<dbReference type="Gene3D" id="3.20.20.70">
    <property type="entry name" value="Aldolase class I"/>
    <property type="match status" value="1"/>
</dbReference>
<dbReference type="EMBL" id="PEXU01000060">
    <property type="protein sequence ID" value="PIS42050.1"/>
    <property type="molecule type" value="Genomic_DNA"/>
</dbReference>
<dbReference type="Pfam" id="PF05690">
    <property type="entry name" value="ThiG"/>
    <property type="match status" value="1"/>
</dbReference>
<protein>
    <recommendedName>
        <fullName evidence="2">Thiazole synthase ThiG domain-containing protein</fullName>
    </recommendedName>
</protein>
<evidence type="ECO:0000313" key="4">
    <source>
        <dbReference type="Proteomes" id="UP000231542"/>
    </source>
</evidence>
<dbReference type="InterPro" id="IPR033983">
    <property type="entry name" value="Thiazole_synthase_ThiG"/>
</dbReference>
<evidence type="ECO:0000259" key="2">
    <source>
        <dbReference type="Pfam" id="PF05690"/>
    </source>
</evidence>
<accession>A0A2H0YUB6</accession>
<dbReference type="AlphaFoldDB" id="A0A2H0YUB6"/>
<name>A0A2H0YUB6_9BACT</name>
<dbReference type="SUPFAM" id="SSF110399">
    <property type="entry name" value="ThiG-like"/>
    <property type="match status" value="1"/>
</dbReference>
<feature type="domain" description="Thiazole synthase ThiG" evidence="2">
    <location>
        <begin position="113"/>
        <end position="288"/>
    </location>
</feature>
<proteinExistence type="predicted"/>
<organism evidence="3 4">
    <name type="scientific">Candidatus Kerfeldbacteria bacterium CG08_land_8_20_14_0_20_40_16</name>
    <dbReference type="NCBI Taxonomy" id="2014244"/>
    <lineage>
        <taxon>Bacteria</taxon>
        <taxon>Candidatus Kerfeldiibacteriota</taxon>
    </lineage>
</organism>
<reference evidence="3 4" key="1">
    <citation type="submission" date="2017-09" db="EMBL/GenBank/DDBJ databases">
        <title>Depth-based differentiation of microbial function through sediment-hosted aquifers and enrichment of novel symbionts in the deep terrestrial subsurface.</title>
        <authorList>
            <person name="Probst A.J."/>
            <person name="Ladd B."/>
            <person name="Jarett J.K."/>
            <person name="Geller-Mcgrath D.E."/>
            <person name="Sieber C.M."/>
            <person name="Emerson J.B."/>
            <person name="Anantharaman K."/>
            <person name="Thomas B.C."/>
            <person name="Malmstrom R."/>
            <person name="Stieglmeier M."/>
            <person name="Klingl A."/>
            <person name="Woyke T."/>
            <person name="Ryan C.M."/>
            <person name="Banfield J.F."/>
        </authorList>
    </citation>
    <scope>NUCLEOTIDE SEQUENCE [LARGE SCALE GENOMIC DNA]</scope>
    <source>
        <strain evidence="3">CG08_land_8_20_14_0_20_40_16</strain>
    </source>
</reference>
<comment type="caution">
    <text evidence="3">The sequence shown here is derived from an EMBL/GenBank/DDBJ whole genome shotgun (WGS) entry which is preliminary data.</text>
</comment>